<feature type="compositionally biased region" description="Acidic residues" evidence="1">
    <location>
        <begin position="400"/>
        <end position="410"/>
    </location>
</feature>
<keyword evidence="2" id="KW-1133">Transmembrane helix</keyword>
<evidence type="ECO:0000313" key="4">
    <source>
        <dbReference type="RefSeq" id="XP_029290321.1"/>
    </source>
</evidence>
<name>A0A6J2PYD8_COTGO</name>
<keyword evidence="2" id="KW-0812">Transmembrane</keyword>
<keyword evidence="2" id="KW-0472">Membrane</keyword>
<keyword evidence="3" id="KW-1185">Reference proteome</keyword>
<feature type="region of interest" description="Disordered" evidence="1">
    <location>
        <begin position="185"/>
        <end position="410"/>
    </location>
</feature>
<dbReference type="AlphaFoldDB" id="A0A6J2PYD8"/>
<feature type="transmembrane region" description="Helical" evidence="2">
    <location>
        <begin position="33"/>
        <end position="54"/>
    </location>
</feature>
<dbReference type="KEGG" id="cgob:115010067"/>
<sequence>MRLNTCICLSVYTAVPHSPLGDDRVIGCTLGKAFFLSMVFMAVLGCILFSVMWMKKKHKGTRNPLQRGCVAQGKHPNVSLRWFQLASHRSAMQHTEEVPHNNEEYGTCNPSFSFSDNPGIYTHQDLPSCRGPVPPRTTAALDTSFIPTETALSPVIFNNNVFTPPKRSSSLPTFNSAAVDVSPTHMAQDAAPSEENLSSPTDMSLDLTEALPNTSSEPTTPDATTSPPFTCPDSQTTQTNTSDDPADPVTSPSSQSSVPFSHTRIASAEIDKPFRKPRVKTPPYSPLLSSPLPKQTSTPPPTPEHTPLKAKLDSIDRSPLDTPPVTPECTAMTLSTEVDQPSTSLDQTEHSEYPGGAADAGSPSQDRRPLTNLGNTQDGHGAGDVDDDGFEVNKEADKNSEDDDELESDEEELLRVMARCNPIFITFSK</sequence>
<evidence type="ECO:0000256" key="2">
    <source>
        <dbReference type="SAM" id="Phobius"/>
    </source>
</evidence>
<feature type="compositionally biased region" description="Polar residues" evidence="1">
    <location>
        <begin position="332"/>
        <end position="346"/>
    </location>
</feature>
<proteinExistence type="predicted"/>
<accession>A0A6J2PYD8</accession>
<dbReference type="GeneID" id="115010067"/>
<feature type="compositionally biased region" description="Low complexity" evidence="1">
    <location>
        <begin position="286"/>
        <end position="297"/>
    </location>
</feature>
<gene>
    <name evidence="4" type="primary">LOC115010067</name>
</gene>
<feature type="compositionally biased region" description="Basic and acidic residues" evidence="1">
    <location>
        <begin position="306"/>
        <end position="319"/>
    </location>
</feature>
<dbReference type="OrthoDB" id="8958491at2759"/>
<protein>
    <submittedName>
        <fullName evidence="4">Uncharacterized protein LOC115010067</fullName>
    </submittedName>
</protein>
<evidence type="ECO:0000256" key="1">
    <source>
        <dbReference type="SAM" id="MobiDB-lite"/>
    </source>
</evidence>
<feature type="compositionally biased region" description="Polar residues" evidence="1">
    <location>
        <begin position="211"/>
        <end position="228"/>
    </location>
</feature>
<organism evidence="3 4">
    <name type="scientific">Cottoperca gobio</name>
    <name type="common">Frogmouth</name>
    <name type="synonym">Aphritis gobio</name>
    <dbReference type="NCBI Taxonomy" id="56716"/>
    <lineage>
        <taxon>Eukaryota</taxon>
        <taxon>Metazoa</taxon>
        <taxon>Chordata</taxon>
        <taxon>Craniata</taxon>
        <taxon>Vertebrata</taxon>
        <taxon>Euteleostomi</taxon>
        <taxon>Actinopterygii</taxon>
        <taxon>Neopterygii</taxon>
        <taxon>Teleostei</taxon>
        <taxon>Neoteleostei</taxon>
        <taxon>Acanthomorphata</taxon>
        <taxon>Eupercaria</taxon>
        <taxon>Perciformes</taxon>
        <taxon>Notothenioidei</taxon>
        <taxon>Bovichtidae</taxon>
        <taxon>Cottoperca</taxon>
    </lineage>
</organism>
<feature type="compositionally biased region" description="Low complexity" evidence="1">
    <location>
        <begin position="233"/>
        <end position="261"/>
    </location>
</feature>
<evidence type="ECO:0000313" key="3">
    <source>
        <dbReference type="Proteomes" id="UP000504630"/>
    </source>
</evidence>
<dbReference type="RefSeq" id="XP_029290321.1">
    <property type="nucleotide sequence ID" value="XM_029434461.1"/>
</dbReference>
<dbReference type="Proteomes" id="UP000504630">
    <property type="component" value="Chromosome 6"/>
</dbReference>
<reference evidence="4" key="1">
    <citation type="submission" date="2025-08" db="UniProtKB">
        <authorList>
            <consortium name="RefSeq"/>
        </authorList>
    </citation>
    <scope>IDENTIFICATION</scope>
</reference>
<dbReference type="InParanoid" id="A0A6J2PYD8"/>